<organism evidence="1 2">
    <name type="scientific">Cardiocondyla obscurior</name>
    <dbReference type="NCBI Taxonomy" id="286306"/>
    <lineage>
        <taxon>Eukaryota</taxon>
        <taxon>Metazoa</taxon>
        <taxon>Ecdysozoa</taxon>
        <taxon>Arthropoda</taxon>
        <taxon>Hexapoda</taxon>
        <taxon>Insecta</taxon>
        <taxon>Pterygota</taxon>
        <taxon>Neoptera</taxon>
        <taxon>Endopterygota</taxon>
        <taxon>Hymenoptera</taxon>
        <taxon>Apocrita</taxon>
        <taxon>Aculeata</taxon>
        <taxon>Formicoidea</taxon>
        <taxon>Formicidae</taxon>
        <taxon>Myrmicinae</taxon>
        <taxon>Cardiocondyla</taxon>
    </lineage>
</organism>
<dbReference type="EMBL" id="JADYXP020000027">
    <property type="protein sequence ID" value="KAL0099833.1"/>
    <property type="molecule type" value="Genomic_DNA"/>
</dbReference>
<name>A0AAW2EAW0_9HYME</name>
<dbReference type="AlphaFoldDB" id="A0AAW2EAW0"/>
<proteinExistence type="predicted"/>
<gene>
    <name evidence="1" type="ORF">PUN28_019917</name>
</gene>
<accession>A0AAW2EAW0</accession>
<evidence type="ECO:0008006" key="3">
    <source>
        <dbReference type="Google" id="ProtNLM"/>
    </source>
</evidence>
<dbReference type="Proteomes" id="UP001430953">
    <property type="component" value="Unassembled WGS sequence"/>
</dbReference>
<evidence type="ECO:0000313" key="1">
    <source>
        <dbReference type="EMBL" id="KAL0099833.1"/>
    </source>
</evidence>
<protein>
    <recommendedName>
        <fullName evidence="3">Ribosomal protein S10</fullName>
    </recommendedName>
</protein>
<comment type="caution">
    <text evidence="1">The sequence shown here is derived from an EMBL/GenBank/DDBJ whole genome shotgun (WGS) entry which is preliminary data.</text>
</comment>
<evidence type="ECO:0000313" key="2">
    <source>
        <dbReference type="Proteomes" id="UP001430953"/>
    </source>
</evidence>
<keyword evidence="2" id="KW-1185">Reference proteome</keyword>
<reference evidence="1 2" key="1">
    <citation type="submission" date="2023-03" db="EMBL/GenBank/DDBJ databases">
        <title>High recombination rates correlate with genetic variation in Cardiocondyla obscurior ants.</title>
        <authorList>
            <person name="Errbii M."/>
        </authorList>
    </citation>
    <scope>NUCLEOTIDE SEQUENCE [LARGE SCALE GENOMIC DNA]</scope>
    <source>
        <strain evidence="1">Alpha-2009</strain>
        <tissue evidence="1">Whole body</tissue>
    </source>
</reference>
<sequence length="116" mass="13522">MKLTSFADACLPRAAVFVLPRYGSTIAEYRDAESEKRQGFFFFFFFTLNKTETCRWLFRKIRFALSQNRSYCDRDILQLAKFLDLAQPVREDLEITFSLVKPPVRGTELDIVIPPA</sequence>